<evidence type="ECO:0000313" key="4">
    <source>
        <dbReference type="RefSeq" id="XP_005097723.1"/>
    </source>
</evidence>
<name>A0ABM0JNC2_APLCA</name>
<protein>
    <submittedName>
        <fullName evidence="4">Uncharacterized protein LOC101859099</fullName>
    </submittedName>
</protein>
<reference evidence="4" key="1">
    <citation type="submission" date="2025-08" db="UniProtKB">
        <authorList>
            <consortium name="RefSeq"/>
        </authorList>
    </citation>
    <scope>IDENTIFICATION</scope>
</reference>
<dbReference type="Gene3D" id="2.60.40.2080">
    <property type="match status" value="1"/>
</dbReference>
<proteinExistence type="predicted"/>
<dbReference type="Proteomes" id="UP000694888">
    <property type="component" value="Unplaced"/>
</dbReference>
<dbReference type="InterPro" id="IPR019019">
    <property type="entry name" value="H-type_lectin_domain"/>
</dbReference>
<feature type="signal peptide" evidence="1">
    <location>
        <begin position="1"/>
        <end position="25"/>
    </location>
</feature>
<dbReference type="RefSeq" id="XP_005097723.1">
    <property type="nucleotide sequence ID" value="XM_005097666.3"/>
</dbReference>
<feature type="domain" description="H-type lectin" evidence="2">
    <location>
        <begin position="228"/>
        <end position="291"/>
    </location>
</feature>
<feature type="chain" id="PRO_5045313677" evidence="1">
    <location>
        <begin position="26"/>
        <end position="293"/>
    </location>
</feature>
<accession>A0ABM0JNC2</accession>
<keyword evidence="1" id="KW-0732">Signal</keyword>
<evidence type="ECO:0000256" key="1">
    <source>
        <dbReference type="SAM" id="SignalP"/>
    </source>
</evidence>
<dbReference type="Pfam" id="PF09458">
    <property type="entry name" value="H_lectin"/>
    <property type="match status" value="1"/>
</dbReference>
<gene>
    <name evidence="4" type="primary">LOC101859099</name>
</gene>
<sequence>MNSGNGLSSLGAVVLLSCLLVTISGSVIVLDASSDVIEKNLTRTATLRCSLDDTTSSLTAPVVGRRDITQTATNVEYVTSIIVTRDTGEIVARVTEHETAEALVDQASLRVFGNLSVTSGRRGYMELTWKFPTQRQAGDYKCEVNAIDDNGHFVTFSTSLKVNVTTPSVEDVVDQLHVTSNTVDRLANEVAEMKSLLANFSGVQHVEAGTLKCGYPRYEYYVDDQILTQKFRSPYDKPPVVTLGVTVVDFGDIYEDAQFDVSLVSVDEQSFTIQCEKGRGYNAYNMTVSWMSV</sequence>
<dbReference type="SUPFAM" id="SSF141086">
    <property type="entry name" value="Agglutinin HPA-like"/>
    <property type="match status" value="1"/>
</dbReference>
<keyword evidence="3" id="KW-1185">Reference proteome</keyword>
<evidence type="ECO:0000313" key="3">
    <source>
        <dbReference type="Proteomes" id="UP000694888"/>
    </source>
</evidence>
<evidence type="ECO:0000259" key="2">
    <source>
        <dbReference type="Pfam" id="PF09458"/>
    </source>
</evidence>
<dbReference type="GeneID" id="101859099"/>
<organism evidence="3 4">
    <name type="scientific">Aplysia californica</name>
    <name type="common">California sea hare</name>
    <dbReference type="NCBI Taxonomy" id="6500"/>
    <lineage>
        <taxon>Eukaryota</taxon>
        <taxon>Metazoa</taxon>
        <taxon>Spiralia</taxon>
        <taxon>Lophotrochozoa</taxon>
        <taxon>Mollusca</taxon>
        <taxon>Gastropoda</taxon>
        <taxon>Heterobranchia</taxon>
        <taxon>Euthyneura</taxon>
        <taxon>Tectipleura</taxon>
        <taxon>Aplysiida</taxon>
        <taxon>Aplysioidea</taxon>
        <taxon>Aplysiidae</taxon>
        <taxon>Aplysia</taxon>
    </lineage>
</organism>
<dbReference type="InterPro" id="IPR037221">
    <property type="entry name" value="H-type_lectin_dom_sf"/>
</dbReference>